<dbReference type="Proteomes" id="UP001320420">
    <property type="component" value="Unassembled WGS sequence"/>
</dbReference>
<sequence>MEDYIRDMPILILGDFGGVVAEPPAAGLGDALFSFLPPLPPIIDPSRAVFNLIAHFLSSVFSVPYYYLQQYHAFCASTNDGSNRYAVQARAVLTAAAIRARDYLARAAAHGDDALVRWVQDNKPLALALGLAIAGVCVRAVLPAAPSPVQRLLGPCWLLLQVAALLVMMANFRWTFVAACVMHVLVQCVLLPWMRWRRSREY</sequence>
<keyword evidence="1" id="KW-1133">Transmembrane helix</keyword>
<name>A0AAN9UA65_9PEZI</name>
<keyword evidence="1" id="KW-0812">Transmembrane</keyword>
<dbReference type="AlphaFoldDB" id="A0AAN9UA65"/>
<keyword evidence="1" id="KW-0472">Membrane</keyword>
<protein>
    <submittedName>
        <fullName evidence="2">Uncharacterized protein</fullName>
    </submittedName>
</protein>
<accession>A0AAN9UA65</accession>
<feature type="transmembrane region" description="Helical" evidence="1">
    <location>
        <begin position="176"/>
        <end position="194"/>
    </location>
</feature>
<evidence type="ECO:0000313" key="3">
    <source>
        <dbReference type="Proteomes" id="UP001320420"/>
    </source>
</evidence>
<keyword evidence="3" id="KW-1185">Reference proteome</keyword>
<feature type="transmembrane region" description="Helical" evidence="1">
    <location>
        <begin position="125"/>
        <end position="145"/>
    </location>
</feature>
<gene>
    <name evidence="2" type="ORF">SLS62_010353</name>
</gene>
<proteinExistence type="predicted"/>
<reference evidence="2 3" key="1">
    <citation type="submission" date="2024-02" db="EMBL/GenBank/DDBJ databases">
        <title>De novo assembly and annotation of 12 fungi associated with fruit tree decline syndrome in Ontario, Canada.</title>
        <authorList>
            <person name="Sulman M."/>
            <person name="Ellouze W."/>
            <person name="Ilyukhin E."/>
        </authorList>
    </citation>
    <scope>NUCLEOTIDE SEQUENCE [LARGE SCALE GENOMIC DNA]</scope>
    <source>
        <strain evidence="2 3">M11/M66-122</strain>
    </source>
</reference>
<evidence type="ECO:0000256" key="1">
    <source>
        <dbReference type="SAM" id="Phobius"/>
    </source>
</evidence>
<evidence type="ECO:0000313" key="2">
    <source>
        <dbReference type="EMBL" id="KAK7744052.1"/>
    </source>
</evidence>
<comment type="caution">
    <text evidence="2">The sequence shown here is derived from an EMBL/GenBank/DDBJ whole genome shotgun (WGS) entry which is preliminary data.</text>
</comment>
<dbReference type="EMBL" id="JAKJXP020000125">
    <property type="protein sequence ID" value="KAK7744052.1"/>
    <property type="molecule type" value="Genomic_DNA"/>
</dbReference>
<organism evidence="2 3">
    <name type="scientific">Diatrype stigma</name>
    <dbReference type="NCBI Taxonomy" id="117547"/>
    <lineage>
        <taxon>Eukaryota</taxon>
        <taxon>Fungi</taxon>
        <taxon>Dikarya</taxon>
        <taxon>Ascomycota</taxon>
        <taxon>Pezizomycotina</taxon>
        <taxon>Sordariomycetes</taxon>
        <taxon>Xylariomycetidae</taxon>
        <taxon>Xylariales</taxon>
        <taxon>Diatrypaceae</taxon>
        <taxon>Diatrype</taxon>
    </lineage>
</organism>